<reference evidence="1" key="2">
    <citation type="submission" date="2023-04" db="EMBL/GenBank/DDBJ databases">
        <authorList>
            <person name="Bu L."/>
            <person name="Lu L."/>
            <person name="Laidemitt M.R."/>
            <person name="Zhang S.M."/>
            <person name="Mutuku M."/>
            <person name="Mkoji G."/>
            <person name="Steinauer M."/>
            <person name="Loker E.S."/>
        </authorList>
    </citation>
    <scope>NUCLEOTIDE SEQUENCE</scope>
    <source>
        <strain evidence="1">KasaAsao</strain>
        <tissue evidence="1">Whole Snail</tissue>
    </source>
</reference>
<gene>
    <name evidence="1" type="ORF">Bpfe_006356</name>
</gene>
<reference evidence="1" key="1">
    <citation type="journal article" date="2023" name="PLoS Negl. Trop. Dis.">
        <title>A genome sequence for Biomphalaria pfeifferi, the major vector snail for the human-infecting parasite Schistosoma mansoni.</title>
        <authorList>
            <person name="Bu L."/>
            <person name="Lu L."/>
            <person name="Laidemitt M.R."/>
            <person name="Zhang S.M."/>
            <person name="Mutuku M."/>
            <person name="Mkoji G."/>
            <person name="Steinauer M."/>
            <person name="Loker E.S."/>
        </authorList>
    </citation>
    <scope>NUCLEOTIDE SEQUENCE</scope>
    <source>
        <strain evidence="1">KasaAsao</strain>
    </source>
</reference>
<organism evidence="1 2">
    <name type="scientific">Biomphalaria pfeifferi</name>
    <name type="common">Bloodfluke planorb</name>
    <name type="synonym">Freshwater snail</name>
    <dbReference type="NCBI Taxonomy" id="112525"/>
    <lineage>
        <taxon>Eukaryota</taxon>
        <taxon>Metazoa</taxon>
        <taxon>Spiralia</taxon>
        <taxon>Lophotrochozoa</taxon>
        <taxon>Mollusca</taxon>
        <taxon>Gastropoda</taxon>
        <taxon>Heterobranchia</taxon>
        <taxon>Euthyneura</taxon>
        <taxon>Panpulmonata</taxon>
        <taxon>Hygrophila</taxon>
        <taxon>Lymnaeoidea</taxon>
        <taxon>Planorbidae</taxon>
        <taxon>Biomphalaria</taxon>
    </lineage>
</organism>
<protein>
    <submittedName>
        <fullName evidence="1">Uncharacterized protein</fullName>
    </submittedName>
</protein>
<evidence type="ECO:0000313" key="2">
    <source>
        <dbReference type="Proteomes" id="UP001233172"/>
    </source>
</evidence>
<dbReference type="EMBL" id="JASAOG010000018">
    <property type="protein sequence ID" value="KAK0064171.1"/>
    <property type="molecule type" value="Genomic_DNA"/>
</dbReference>
<keyword evidence="2" id="KW-1185">Reference proteome</keyword>
<name>A0AAD8C0J2_BIOPF</name>
<dbReference type="Proteomes" id="UP001233172">
    <property type="component" value="Unassembled WGS sequence"/>
</dbReference>
<feature type="non-terminal residue" evidence="1">
    <location>
        <position position="1"/>
    </location>
</feature>
<proteinExistence type="predicted"/>
<accession>A0AAD8C0J2</accession>
<dbReference type="AlphaFoldDB" id="A0AAD8C0J2"/>
<sequence length="63" mass="6900">DGIKGKKTFLSSASLRYEMNREKEANTGEKILVNSVNPKLSSVPDDGPRHGACVRAFDNVLTH</sequence>
<evidence type="ECO:0000313" key="1">
    <source>
        <dbReference type="EMBL" id="KAK0064171.1"/>
    </source>
</evidence>
<comment type="caution">
    <text evidence="1">The sequence shown here is derived from an EMBL/GenBank/DDBJ whole genome shotgun (WGS) entry which is preliminary data.</text>
</comment>